<dbReference type="SUPFAM" id="SSF82199">
    <property type="entry name" value="SET domain"/>
    <property type="match status" value="1"/>
</dbReference>
<dbReference type="Proteomes" id="UP001152759">
    <property type="component" value="Chromosome 10"/>
</dbReference>
<dbReference type="Pfam" id="PF00856">
    <property type="entry name" value="SET"/>
    <property type="match status" value="1"/>
</dbReference>
<evidence type="ECO:0000256" key="6">
    <source>
        <dbReference type="ARBA" id="ARBA00022691"/>
    </source>
</evidence>
<dbReference type="InterPro" id="IPR039977">
    <property type="entry name" value="Suv4-20/Set9"/>
</dbReference>
<keyword evidence="6" id="KW-0949">S-adenosyl-L-methionine</keyword>
<dbReference type="GO" id="GO:0032259">
    <property type="term" value="P:methylation"/>
    <property type="evidence" value="ECO:0007669"/>
    <property type="project" value="UniProtKB-KW"/>
</dbReference>
<keyword evidence="5" id="KW-0808">Transferase</keyword>
<keyword evidence="7" id="KW-0156">Chromatin regulator</keyword>
<keyword evidence="8" id="KW-0539">Nucleus</keyword>
<dbReference type="AlphaFoldDB" id="A0A9P0A4G7"/>
<dbReference type="GO" id="GO:0042799">
    <property type="term" value="F:histone H4K20 methyltransferase activity"/>
    <property type="evidence" value="ECO:0007669"/>
    <property type="project" value="TreeGrafter"/>
</dbReference>
<evidence type="ECO:0000256" key="5">
    <source>
        <dbReference type="ARBA" id="ARBA00022679"/>
    </source>
</evidence>
<sequence length="277" mass="31463">MSSIELAKMNDLSSALIVDPYLGFKTHKIYDSYPPSLSNAEVFKLQEIVLEYLQDQSLEEAYKKFRIFCTDYTDLNEQLLRKQMASHLQTLDEDVGAGIRPCKRYSKDEQNGVQIIATRKWKKHEVIPSLFGHVAQITNEEENTLRVANKNFSVMESTRNNAKYLLLGSISFVNSSCDANCETDILNELIRQYTGASAEKTTVGIRTKRTLAKDEEITVFYGEDYFGDENKECECPACERSLCELTRLAGECPWTPVLRFATNLRLAPRAATAPHSF</sequence>
<dbReference type="PANTHER" id="PTHR12977:SF4">
    <property type="entry name" value="HISTONE-LYSINE N-METHYLTRANSFERASE KMT5B"/>
    <property type="match status" value="1"/>
</dbReference>
<evidence type="ECO:0000256" key="2">
    <source>
        <dbReference type="ARBA" id="ARBA00004286"/>
    </source>
</evidence>
<evidence type="ECO:0000256" key="7">
    <source>
        <dbReference type="ARBA" id="ARBA00022853"/>
    </source>
</evidence>
<dbReference type="PANTHER" id="PTHR12977">
    <property type="entry name" value="SUPPRESSOR OF VARIEGATION 4-20-RELATED"/>
    <property type="match status" value="1"/>
</dbReference>
<dbReference type="GO" id="GO:0005634">
    <property type="term" value="C:nucleus"/>
    <property type="evidence" value="ECO:0007669"/>
    <property type="project" value="UniProtKB-SubCell"/>
</dbReference>
<dbReference type="InterPro" id="IPR001214">
    <property type="entry name" value="SET_dom"/>
</dbReference>
<protein>
    <recommendedName>
        <fullName evidence="9">SET domain-containing protein</fullName>
    </recommendedName>
</protein>
<dbReference type="SMART" id="SM00317">
    <property type="entry name" value="SET"/>
    <property type="match status" value="1"/>
</dbReference>
<comment type="subcellular location">
    <subcellularLocation>
        <location evidence="2">Chromosome</location>
    </subcellularLocation>
    <subcellularLocation>
        <location evidence="1">Nucleus</location>
    </subcellularLocation>
</comment>
<name>A0A9P0A4G7_BEMTA</name>
<organism evidence="10 11">
    <name type="scientific">Bemisia tabaci</name>
    <name type="common">Sweetpotato whitefly</name>
    <name type="synonym">Aleurodes tabaci</name>
    <dbReference type="NCBI Taxonomy" id="7038"/>
    <lineage>
        <taxon>Eukaryota</taxon>
        <taxon>Metazoa</taxon>
        <taxon>Ecdysozoa</taxon>
        <taxon>Arthropoda</taxon>
        <taxon>Hexapoda</taxon>
        <taxon>Insecta</taxon>
        <taxon>Pterygota</taxon>
        <taxon>Neoptera</taxon>
        <taxon>Paraneoptera</taxon>
        <taxon>Hemiptera</taxon>
        <taxon>Sternorrhyncha</taxon>
        <taxon>Aleyrodoidea</taxon>
        <taxon>Aleyrodidae</taxon>
        <taxon>Aleyrodinae</taxon>
        <taxon>Bemisia</taxon>
    </lineage>
</organism>
<evidence type="ECO:0000313" key="10">
    <source>
        <dbReference type="EMBL" id="CAH0383213.1"/>
    </source>
</evidence>
<proteinExistence type="predicted"/>
<keyword evidence="4" id="KW-0489">Methyltransferase</keyword>
<dbReference type="Gene3D" id="2.170.270.10">
    <property type="entry name" value="SET domain"/>
    <property type="match status" value="1"/>
</dbReference>
<dbReference type="EMBL" id="OU963871">
    <property type="protein sequence ID" value="CAH0383213.1"/>
    <property type="molecule type" value="Genomic_DNA"/>
</dbReference>
<gene>
    <name evidence="10" type="ORF">BEMITA_LOCUS2676</name>
</gene>
<dbReference type="GO" id="GO:0005694">
    <property type="term" value="C:chromosome"/>
    <property type="evidence" value="ECO:0007669"/>
    <property type="project" value="UniProtKB-SubCell"/>
</dbReference>
<dbReference type="InterPro" id="IPR041938">
    <property type="entry name" value="Hist-Lys_N-MTase_N"/>
</dbReference>
<accession>A0A9P0A4G7</accession>
<evidence type="ECO:0000313" key="11">
    <source>
        <dbReference type="Proteomes" id="UP001152759"/>
    </source>
</evidence>
<dbReference type="Gene3D" id="1.10.10.1700">
    <property type="entry name" value="Histone-lysine N-methyltransferase"/>
    <property type="match status" value="1"/>
</dbReference>
<evidence type="ECO:0000256" key="3">
    <source>
        <dbReference type="ARBA" id="ARBA00022454"/>
    </source>
</evidence>
<keyword evidence="3" id="KW-0158">Chromosome</keyword>
<feature type="domain" description="SET" evidence="9">
    <location>
        <begin position="101"/>
        <end position="222"/>
    </location>
</feature>
<evidence type="ECO:0000259" key="9">
    <source>
        <dbReference type="PROSITE" id="PS50280"/>
    </source>
</evidence>
<evidence type="ECO:0000256" key="8">
    <source>
        <dbReference type="ARBA" id="ARBA00023242"/>
    </source>
</evidence>
<dbReference type="InterPro" id="IPR046341">
    <property type="entry name" value="SET_dom_sf"/>
</dbReference>
<dbReference type="CDD" id="cd10524">
    <property type="entry name" value="SET_Suv4-20-like"/>
    <property type="match status" value="1"/>
</dbReference>
<evidence type="ECO:0000256" key="4">
    <source>
        <dbReference type="ARBA" id="ARBA00022603"/>
    </source>
</evidence>
<dbReference type="PROSITE" id="PS50280">
    <property type="entry name" value="SET"/>
    <property type="match status" value="1"/>
</dbReference>
<evidence type="ECO:0000256" key="1">
    <source>
        <dbReference type="ARBA" id="ARBA00004123"/>
    </source>
</evidence>
<reference evidence="10" key="1">
    <citation type="submission" date="2021-12" db="EMBL/GenBank/DDBJ databases">
        <authorList>
            <person name="King R."/>
        </authorList>
    </citation>
    <scope>NUCLEOTIDE SEQUENCE</scope>
</reference>
<keyword evidence="11" id="KW-1185">Reference proteome</keyword>